<name>A0A976UB50_9CAUD</name>
<accession>A0A976UB50</accession>
<protein>
    <submittedName>
        <fullName evidence="1">Zinc ribbon</fullName>
    </submittedName>
</protein>
<dbReference type="EMBL" id="ON649703">
    <property type="protein sequence ID" value="UVF62656.1"/>
    <property type="molecule type" value="Genomic_DNA"/>
</dbReference>
<proteinExistence type="predicted"/>
<reference evidence="1" key="1">
    <citation type="submission" date="2022-05" db="EMBL/GenBank/DDBJ databases">
        <title>Diverse viruses of marine archaea discovered using metagenomics.</title>
        <authorList>
            <person name="Zhou Y."/>
        </authorList>
    </citation>
    <scope>NUCLEOTIDE SEQUENCE</scope>
    <source>
        <strain evidence="1">YSH_354833</strain>
    </source>
</reference>
<sequence length="32" mass="3556">MNCKTCNIPMDIIQISKDEIEASCAQCGRIIN</sequence>
<organism evidence="1">
    <name type="scientific">Yangshan Harbor Nitrososphaeria virus</name>
    <dbReference type="NCBI Taxonomy" id="2969597"/>
    <lineage>
        <taxon>Viruses</taxon>
        <taxon>Duplodnaviria</taxon>
        <taxon>Heunggongvirae</taxon>
        <taxon>Uroviricota</taxon>
        <taxon>Caudoviricetes</taxon>
    </lineage>
</organism>
<evidence type="ECO:0000313" key="1">
    <source>
        <dbReference type="EMBL" id="UVF62656.1"/>
    </source>
</evidence>